<dbReference type="SUPFAM" id="SSF52374">
    <property type="entry name" value="Nucleotidylyl transferase"/>
    <property type="match status" value="1"/>
</dbReference>
<reference evidence="3 4" key="1">
    <citation type="journal article" date="2022" name="Nat. Plants">
        <title>Genomes of leafy and leafless Platanthera orchids illuminate the evolution of mycoheterotrophy.</title>
        <authorList>
            <person name="Li M.H."/>
            <person name="Liu K.W."/>
            <person name="Li Z."/>
            <person name="Lu H.C."/>
            <person name="Ye Q.L."/>
            <person name="Zhang D."/>
            <person name="Wang J.Y."/>
            <person name="Li Y.F."/>
            <person name="Zhong Z.M."/>
            <person name="Liu X."/>
            <person name="Yu X."/>
            <person name="Liu D.K."/>
            <person name="Tu X.D."/>
            <person name="Liu B."/>
            <person name="Hao Y."/>
            <person name="Liao X.Y."/>
            <person name="Jiang Y.T."/>
            <person name="Sun W.H."/>
            <person name="Chen J."/>
            <person name="Chen Y.Q."/>
            <person name="Ai Y."/>
            <person name="Zhai J.W."/>
            <person name="Wu S.S."/>
            <person name="Zhou Z."/>
            <person name="Hsiao Y.Y."/>
            <person name="Wu W.L."/>
            <person name="Chen Y.Y."/>
            <person name="Lin Y.F."/>
            <person name="Hsu J.L."/>
            <person name="Li C.Y."/>
            <person name="Wang Z.W."/>
            <person name="Zhao X."/>
            <person name="Zhong W.Y."/>
            <person name="Ma X.K."/>
            <person name="Ma L."/>
            <person name="Huang J."/>
            <person name="Chen G.Z."/>
            <person name="Huang M.Z."/>
            <person name="Huang L."/>
            <person name="Peng D.H."/>
            <person name="Luo Y.B."/>
            <person name="Zou S.Q."/>
            <person name="Chen S.P."/>
            <person name="Lan S."/>
            <person name="Tsai W.C."/>
            <person name="Van de Peer Y."/>
            <person name="Liu Z.J."/>
        </authorList>
    </citation>
    <scope>NUCLEOTIDE SEQUENCE [LARGE SCALE GENOMIC DNA]</scope>
    <source>
        <strain evidence="3">Lor288</strain>
    </source>
</reference>
<comment type="caution">
    <text evidence="3">The sequence shown here is derived from an EMBL/GenBank/DDBJ whole genome shotgun (WGS) entry which is preliminary data.</text>
</comment>
<feature type="domain" description="Cytidyltransferase-like" evidence="2">
    <location>
        <begin position="179"/>
        <end position="203"/>
    </location>
</feature>
<dbReference type="PANTHER" id="PTHR31285:SF0">
    <property type="entry name" value="NICOTINAMIDE MONONUCLEOTIDE ADENYLYLTRANSFERASE"/>
    <property type="match status" value="1"/>
</dbReference>
<dbReference type="InterPro" id="IPR004821">
    <property type="entry name" value="Cyt_trans-like"/>
</dbReference>
<dbReference type="InterPro" id="IPR014729">
    <property type="entry name" value="Rossmann-like_a/b/a_fold"/>
</dbReference>
<proteinExistence type="predicted"/>
<dbReference type="Proteomes" id="UP001412067">
    <property type="component" value="Unassembled WGS sequence"/>
</dbReference>
<evidence type="ECO:0000313" key="4">
    <source>
        <dbReference type="Proteomes" id="UP001412067"/>
    </source>
</evidence>
<gene>
    <name evidence="3" type="ORF">KSP40_PGU004911</name>
</gene>
<evidence type="ECO:0000313" key="3">
    <source>
        <dbReference type="EMBL" id="KAK8964234.1"/>
    </source>
</evidence>
<feature type="compositionally biased region" description="Low complexity" evidence="1">
    <location>
        <begin position="42"/>
        <end position="54"/>
    </location>
</feature>
<dbReference type="EMBL" id="JBBWWR010000007">
    <property type="protein sequence ID" value="KAK8964234.1"/>
    <property type="molecule type" value="Genomic_DNA"/>
</dbReference>
<keyword evidence="4" id="KW-1185">Reference proteome</keyword>
<evidence type="ECO:0000256" key="1">
    <source>
        <dbReference type="SAM" id="MobiDB-lite"/>
    </source>
</evidence>
<evidence type="ECO:0000259" key="2">
    <source>
        <dbReference type="Pfam" id="PF01467"/>
    </source>
</evidence>
<dbReference type="Pfam" id="PF01467">
    <property type="entry name" value="CTP_transf_like"/>
    <property type="match status" value="1"/>
</dbReference>
<organism evidence="3 4">
    <name type="scientific">Platanthera guangdongensis</name>
    <dbReference type="NCBI Taxonomy" id="2320717"/>
    <lineage>
        <taxon>Eukaryota</taxon>
        <taxon>Viridiplantae</taxon>
        <taxon>Streptophyta</taxon>
        <taxon>Embryophyta</taxon>
        <taxon>Tracheophyta</taxon>
        <taxon>Spermatophyta</taxon>
        <taxon>Magnoliopsida</taxon>
        <taxon>Liliopsida</taxon>
        <taxon>Asparagales</taxon>
        <taxon>Orchidaceae</taxon>
        <taxon>Orchidoideae</taxon>
        <taxon>Orchideae</taxon>
        <taxon>Orchidinae</taxon>
        <taxon>Platanthera</taxon>
    </lineage>
</organism>
<accession>A0ABR2MKZ8</accession>
<dbReference type="PANTHER" id="PTHR31285">
    <property type="entry name" value="NICOTINAMIDE MONONUCLEOTIDE ADENYLYLTRANSFERASE"/>
    <property type="match status" value="1"/>
</dbReference>
<sequence length="224" mass="24713">MPTIKEPALPMSSNRKLIHHSFLSHMSSSGPVSLSHQDNELSSSNQSSKSSLPSIESDCSRRCAKSKCVHIGVSVEYRVRSGTSYVSESMEEPLETSGTQEIFEINKDRKRGEIKAIADTFKLSTTFTSDLHESEVPAETEMQFDEEQELEQIIDGKICMKFFDFSSGKTATSERKIILSGSFNPLHAGHLRLLDIASSKFASKHGGIDRMVASTVPFGIFSSN</sequence>
<name>A0ABR2MKZ8_9ASPA</name>
<feature type="region of interest" description="Disordered" evidence="1">
    <location>
        <begin position="28"/>
        <end position="56"/>
    </location>
</feature>
<dbReference type="Gene3D" id="3.40.50.620">
    <property type="entry name" value="HUPs"/>
    <property type="match status" value="1"/>
</dbReference>
<protein>
    <recommendedName>
        <fullName evidence="2">Cytidyltransferase-like domain-containing protein</fullName>
    </recommendedName>
</protein>